<feature type="compositionally biased region" description="Polar residues" evidence="2">
    <location>
        <begin position="66"/>
        <end position="76"/>
    </location>
</feature>
<feature type="non-terminal residue" evidence="4">
    <location>
        <position position="1"/>
    </location>
</feature>
<comment type="caution">
    <text evidence="4">The sequence shown here is derived from an EMBL/GenBank/DDBJ whole genome shotgun (WGS) entry which is preliminary data.</text>
</comment>
<dbReference type="InterPro" id="IPR056884">
    <property type="entry name" value="NPHP3-like_N"/>
</dbReference>
<reference evidence="4" key="1">
    <citation type="journal article" date="2021" name="J Fungi (Basel)">
        <title>Virulence traits and population genomics of the black yeast Aureobasidium melanogenum.</title>
        <authorList>
            <person name="Cernosa A."/>
            <person name="Sun X."/>
            <person name="Gostincar C."/>
            <person name="Fang C."/>
            <person name="Gunde-Cimerman N."/>
            <person name="Song Z."/>
        </authorList>
    </citation>
    <scope>NUCLEOTIDE SEQUENCE</scope>
    <source>
        <strain evidence="4">EXF-9298</strain>
    </source>
</reference>
<dbReference type="PANTHER" id="PTHR10039:SF14">
    <property type="entry name" value="NACHT DOMAIN-CONTAINING PROTEIN"/>
    <property type="match status" value="1"/>
</dbReference>
<protein>
    <recommendedName>
        <fullName evidence="3">Nephrocystin 3-like N-terminal domain-containing protein</fullName>
    </recommendedName>
</protein>
<dbReference type="PANTHER" id="PTHR10039">
    <property type="entry name" value="AMELOGENIN"/>
    <property type="match status" value="1"/>
</dbReference>
<gene>
    <name evidence="4" type="ORF">KCU98_g2374</name>
</gene>
<dbReference type="AlphaFoldDB" id="A0A9P8K183"/>
<evidence type="ECO:0000256" key="1">
    <source>
        <dbReference type="ARBA" id="ARBA00022737"/>
    </source>
</evidence>
<proteinExistence type="predicted"/>
<feature type="domain" description="Nephrocystin 3-like N-terminal" evidence="3">
    <location>
        <begin position="224"/>
        <end position="386"/>
    </location>
</feature>
<reference evidence="4" key="2">
    <citation type="submission" date="2021-08" db="EMBL/GenBank/DDBJ databases">
        <authorList>
            <person name="Gostincar C."/>
            <person name="Sun X."/>
            <person name="Song Z."/>
            <person name="Gunde-Cimerman N."/>
        </authorList>
    </citation>
    <scope>NUCLEOTIDE SEQUENCE</scope>
    <source>
        <strain evidence="4">EXF-9298</strain>
    </source>
</reference>
<dbReference type="Gene3D" id="3.40.50.300">
    <property type="entry name" value="P-loop containing nucleotide triphosphate hydrolases"/>
    <property type="match status" value="1"/>
</dbReference>
<dbReference type="InterPro" id="IPR027417">
    <property type="entry name" value="P-loop_NTPase"/>
</dbReference>
<keyword evidence="5" id="KW-1185">Reference proteome</keyword>
<dbReference type="Pfam" id="PF24883">
    <property type="entry name" value="NPHP3_N"/>
    <property type="match status" value="1"/>
</dbReference>
<feature type="region of interest" description="Disordered" evidence="2">
    <location>
        <begin position="66"/>
        <end position="131"/>
    </location>
</feature>
<feature type="region of interest" description="Disordered" evidence="2">
    <location>
        <begin position="1"/>
        <end position="46"/>
    </location>
</feature>
<keyword evidence="1" id="KW-0677">Repeat</keyword>
<dbReference type="EMBL" id="JAHFXS010000128">
    <property type="protein sequence ID" value="KAG9988759.1"/>
    <property type="molecule type" value="Genomic_DNA"/>
</dbReference>
<dbReference type="SUPFAM" id="SSF52540">
    <property type="entry name" value="P-loop containing nucleoside triphosphate hydrolases"/>
    <property type="match status" value="1"/>
</dbReference>
<feature type="compositionally biased region" description="Polar residues" evidence="2">
    <location>
        <begin position="33"/>
        <end position="43"/>
    </location>
</feature>
<accession>A0A9P8K183</accession>
<name>A0A9P8K183_AURME</name>
<dbReference type="Proteomes" id="UP000729357">
    <property type="component" value="Unassembled WGS sequence"/>
</dbReference>
<organism evidence="4 5">
    <name type="scientific">Aureobasidium melanogenum</name>
    <name type="common">Aureobasidium pullulans var. melanogenum</name>
    <dbReference type="NCBI Taxonomy" id="46634"/>
    <lineage>
        <taxon>Eukaryota</taxon>
        <taxon>Fungi</taxon>
        <taxon>Dikarya</taxon>
        <taxon>Ascomycota</taxon>
        <taxon>Pezizomycotina</taxon>
        <taxon>Dothideomycetes</taxon>
        <taxon>Dothideomycetidae</taxon>
        <taxon>Dothideales</taxon>
        <taxon>Saccotheciaceae</taxon>
        <taxon>Aureobasidium</taxon>
    </lineage>
</organism>
<evidence type="ECO:0000313" key="4">
    <source>
        <dbReference type="EMBL" id="KAG9988759.1"/>
    </source>
</evidence>
<evidence type="ECO:0000259" key="3">
    <source>
        <dbReference type="Pfam" id="PF24883"/>
    </source>
</evidence>
<evidence type="ECO:0000256" key="2">
    <source>
        <dbReference type="SAM" id="MobiDB-lite"/>
    </source>
</evidence>
<evidence type="ECO:0000313" key="5">
    <source>
        <dbReference type="Proteomes" id="UP000729357"/>
    </source>
</evidence>
<sequence>MISQPPTGTQVPGPHSHPHPRPSDHPALPSKLSIVNLSRQNDTADVDDANRSAYTANGMLQYAAQSVSTPEDNTQHIPPRLLSQRTTQLPLPRRPQSLTPHGQSRPPVPKPTPTPVLDSSTRANGLQPPAVATALPRDKAADFFPWTNTFRAPTPLSLIECVGYNSQWEYDPNQSERDVPSTPTAINDQKLIDRLPFAEQAPFDSHTKQDHPLYLEDTRTEVLKEMRAWTYAADESCISWLDGAAGTGKSTIARTVARDFHERKELGASFFFFFRGGGGAAHAGKFLASIVRQLTIHWPALKRHVSEALREQPDIASKTREDQWTLLVAQALQKMAAQHNPQAMIVIVVDALDECDNDQDMIGLIKELSKAKHIANVRLRIIITSRLETSIRLGFRKIPSIVHKDLLLHNVSRDIVDGDICLFFYSQSENIKLAQD</sequence>
<feature type="compositionally biased region" description="Polar residues" evidence="2">
    <location>
        <begin position="1"/>
        <end position="10"/>
    </location>
</feature>